<gene>
    <name evidence="6" type="ORF">FVE85_5877</name>
</gene>
<keyword evidence="1" id="KW-0677">Repeat</keyword>
<evidence type="ECO:0000256" key="1">
    <source>
        <dbReference type="ARBA" id="ARBA00022737"/>
    </source>
</evidence>
<evidence type="ECO:0000313" key="7">
    <source>
        <dbReference type="Proteomes" id="UP000324585"/>
    </source>
</evidence>
<dbReference type="GO" id="GO:0000978">
    <property type="term" value="F:RNA polymerase II cis-regulatory region sequence-specific DNA binding"/>
    <property type="evidence" value="ECO:0007669"/>
    <property type="project" value="TreeGrafter"/>
</dbReference>
<keyword evidence="2" id="KW-0238">DNA-binding</keyword>
<dbReference type="PANTHER" id="PTHR45614:SF25">
    <property type="entry name" value="MYB PROTEIN"/>
    <property type="match status" value="1"/>
</dbReference>
<dbReference type="InterPro" id="IPR001005">
    <property type="entry name" value="SANT/Myb"/>
</dbReference>
<dbReference type="GO" id="GO:0000981">
    <property type="term" value="F:DNA-binding transcription factor activity, RNA polymerase II-specific"/>
    <property type="evidence" value="ECO:0007669"/>
    <property type="project" value="TreeGrafter"/>
</dbReference>
<name>A0A5J4Z547_PORPP</name>
<evidence type="ECO:0000259" key="5">
    <source>
        <dbReference type="PROSITE" id="PS51294"/>
    </source>
</evidence>
<dbReference type="InterPro" id="IPR009057">
    <property type="entry name" value="Homeodomain-like_sf"/>
</dbReference>
<dbReference type="PANTHER" id="PTHR45614">
    <property type="entry name" value="MYB PROTEIN-RELATED"/>
    <property type="match status" value="1"/>
</dbReference>
<reference evidence="7" key="1">
    <citation type="journal article" date="2019" name="Nat. Commun.">
        <title>Expansion of phycobilisome linker gene families in mesophilic red algae.</title>
        <authorList>
            <person name="Lee J."/>
            <person name="Kim D."/>
            <person name="Bhattacharya D."/>
            <person name="Yoon H.S."/>
        </authorList>
    </citation>
    <scope>NUCLEOTIDE SEQUENCE [LARGE SCALE GENOMIC DNA]</scope>
    <source>
        <strain evidence="7">CCMP 1328</strain>
    </source>
</reference>
<sequence length="424" mass="45108">MEGANKWDAVSAASSGSRHSASRTPAGVHVDLAYGEPSSGSDLLNKDQSAPLVKGPWTKEEDQTLIELVNAEGPKNWTKLAMKLTKRSGKQCRERWLNHLNPDIKKDAWSPEEDAKMYLLHQEMGNRWAEIAKELPGRTDNAIKNRWNSTVKKYELSEVLNGVGGAVLPAVTAALALASPVAVSPVSSAAPASPVPSLDSSAVGGVSLAARTGSGPAATTSSVKRSLSMAASSDRPGTGSAAVHEAKKRRKSMVAVVNEFPFSALSKAARESVPTLKLTDQLPQNTQLSHDNQQSHFLCGTTIDGVHALCDPVYEESESDLSTNLSVHDLDLPESSMKEGSESLYVKSLDSFDLDGAALSHDPQFEFSPCASMASLAEVGEILDVEGHVDMDPVCLDHLTHTEMLGPLSDGDLAFESLVFPSAV</sequence>
<dbReference type="InterPro" id="IPR050560">
    <property type="entry name" value="MYB_TF"/>
</dbReference>
<feature type="domain" description="HTH myb-type" evidence="5">
    <location>
        <begin position="105"/>
        <end position="155"/>
    </location>
</feature>
<protein>
    <submittedName>
        <fullName evidence="6">Transcriptional activator Myb</fullName>
    </submittedName>
</protein>
<keyword evidence="7" id="KW-1185">Reference proteome</keyword>
<dbReference type="OrthoDB" id="5805at2759"/>
<dbReference type="Pfam" id="PF13921">
    <property type="entry name" value="Myb_DNA-bind_6"/>
    <property type="match status" value="1"/>
</dbReference>
<dbReference type="AlphaFoldDB" id="A0A5J4Z547"/>
<dbReference type="SUPFAM" id="SSF46689">
    <property type="entry name" value="Homeodomain-like"/>
    <property type="match status" value="1"/>
</dbReference>
<feature type="region of interest" description="Disordered" evidence="3">
    <location>
        <begin position="211"/>
        <end position="241"/>
    </location>
</feature>
<feature type="compositionally biased region" description="Low complexity" evidence="3">
    <location>
        <begin position="9"/>
        <end position="19"/>
    </location>
</feature>
<feature type="domain" description="HTH myb-type" evidence="5">
    <location>
        <begin position="49"/>
        <end position="104"/>
    </location>
</feature>
<evidence type="ECO:0000313" key="6">
    <source>
        <dbReference type="EMBL" id="KAA8498292.1"/>
    </source>
</evidence>
<accession>A0A5J4Z547</accession>
<dbReference type="Gene3D" id="1.10.10.60">
    <property type="entry name" value="Homeodomain-like"/>
    <property type="match status" value="2"/>
</dbReference>
<feature type="domain" description="Myb-like" evidence="4">
    <location>
        <begin position="101"/>
        <end position="151"/>
    </location>
</feature>
<dbReference type="GO" id="GO:0005634">
    <property type="term" value="C:nucleus"/>
    <property type="evidence" value="ECO:0007669"/>
    <property type="project" value="TreeGrafter"/>
</dbReference>
<dbReference type="EMBL" id="VRMN01000001">
    <property type="protein sequence ID" value="KAA8498292.1"/>
    <property type="molecule type" value="Genomic_DNA"/>
</dbReference>
<dbReference type="PROSITE" id="PS50090">
    <property type="entry name" value="MYB_LIKE"/>
    <property type="match status" value="2"/>
</dbReference>
<dbReference type="SMART" id="SM00717">
    <property type="entry name" value="SANT"/>
    <property type="match status" value="2"/>
</dbReference>
<feature type="domain" description="Myb-like" evidence="4">
    <location>
        <begin position="49"/>
        <end position="100"/>
    </location>
</feature>
<feature type="compositionally biased region" description="Polar residues" evidence="3">
    <location>
        <begin position="217"/>
        <end position="231"/>
    </location>
</feature>
<comment type="caution">
    <text evidence="6">The sequence shown here is derived from an EMBL/GenBank/DDBJ whole genome shotgun (WGS) entry which is preliminary data.</text>
</comment>
<evidence type="ECO:0000256" key="2">
    <source>
        <dbReference type="ARBA" id="ARBA00023125"/>
    </source>
</evidence>
<dbReference type="PROSITE" id="PS51294">
    <property type="entry name" value="HTH_MYB"/>
    <property type="match status" value="2"/>
</dbReference>
<evidence type="ECO:0000259" key="4">
    <source>
        <dbReference type="PROSITE" id="PS50090"/>
    </source>
</evidence>
<dbReference type="Proteomes" id="UP000324585">
    <property type="component" value="Unassembled WGS sequence"/>
</dbReference>
<proteinExistence type="predicted"/>
<dbReference type="FunFam" id="1.10.10.60:FF:000010">
    <property type="entry name" value="Transcriptional activator Myb isoform A"/>
    <property type="match status" value="1"/>
</dbReference>
<dbReference type="InterPro" id="IPR017930">
    <property type="entry name" value="Myb_dom"/>
</dbReference>
<feature type="compositionally biased region" description="Polar residues" evidence="3">
    <location>
        <begin position="38"/>
        <end position="48"/>
    </location>
</feature>
<feature type="region of interest" description="Disordered" evidence="3">
    <location>
        <begin position="1"/>
        <end position="50"/>
    </location>
</feature>
<evidence type="ECO:0000256" key="3">
    <source>
        <dbReference type="SAM" id="MobiDB-lite"/>
    </source>
</evidence>
<dbReference type="CDD" id="cd00167">
    <property type="entry name" value="SANT"/>
    <property type="match status" value="2"/>
</dbReference>
<organism evidence="6 7">
    <name type="scientific">Porphyridium purpureum</name>
    <name type="common">Red alga</name>
    <name type="synonym">Porphyridium cruentum</name>
    <dbReference type="NCBI Taxonomy" id="35688"/>
    <lineage>
        <taxon>Eukaryota</taxon>
        <taxon>Rhodophyta</taxon>
        <taxon>Bangiophyceae</taxon>
        <taxon>Porphyridiales</taxon>
        <taxon>Porphyridiaceae</taxon>
        <taxon>Porphyridium</taxon>
    </lineage>
</organism>